<dbReference type="InterPro" id="IPR057352">
    <property type="entry name" value="TPR_TmcB/C"/>
</dbReference>
<gene>
    <name evidence="4" type="ORF">BLNAU_18533</name>
</gene>
<evidence type="ECO:0000313" key="5">
    <source>
        <dbReference type="Proteomes" id="UP001281761"/>
    </source>
</evidence>
<evidence type="ECO:0000313" key="4">
    <source>
        <dbReference type="EMBL" id="KAK2946557.1"/>
    </source>
</evidence>
<dbReference type="Proteomes" id="UP001281761">
    <property type="component" value="Unassembled WGS sequence"/>
</dbReference>
<dbReference type="PANTHER" id="PTHR31600">
    <property type="entry name" value="TINY MACROCYSTS PROTEIN B-RELATED"/>
    <property type="match status" value="1"/>
</dbReference>
<keyword evidence="2" id="KW-0812">Transmembrane</keyword>
<sequence>MVLNDSTVPSGLINFASLFFELIFNLLFIPMVNTFISSLPCLTGSKFPSFSSNYECSGWMFISNLVFGSVLLLVYLLFALQYNLFVYQHHFRTDDIFASLTNTHRSGTMFVTTLFMILQSLLINHLVPLAVAGIVLFVLLSSFYAFKQPFYSPLGNAFHAALFACTSALIGLSLVSHFVSPLISHLPFLGVLFVVVFVLLSFGLAILIFLGTNKLARKRWFVHQNTKLELLTDKDDEVKVMSYQHTPRITQPTSTLNSPPIISPIAPKQTRHFVTPKTNSLGRLAAGIKFLTDKSLRNKDEFVVFASQSMQNNTRRLNTSSSFWTLSGVFNWGVVNDDLQALESFRSARQNVPSIPERYLYFLFVREMERGRMGENGEMGSVSAMLRGQMEKAQRQCELAKNYLRQVWTILSKDHVDGERVMKLLASVWAHSDEAKKLHQALLKRDPDNTTLLRAVGVLFRDVDRDDETAQILFNRATQLEEASTLSTEEGQSMGSRPSLGSGGSGRMKARSERGRGKNKKRRRRGVGLELDDIGPQRDWAYFRSFWPVIIFVALPALVIMIGSFVYTILTFSNTVAAVECLISSTSLGQLFSHALLYTQYLRLQQDSSPDMLNGVRVLPSLDTITSVLSENAEEIAVQLETAYRFAPSQSSRDLFINSGRPVQFGHVDGGSVGRMGVKETSLMTASRILANVCADIALHPNTSDPLTKHSLSFFDLNIPVVLIETTKQAAITLSVSLETDLHILLVVTIMSCVVCCLVFFVAVSLAFVLTASAYHKHRMVAMRKFIDCPKKVAKALLSCLAMEDEDEMDRRDRFDHHHHPTPKKATVLMRSSTAEELPAIVIEADAKVIETNSSDPIEVTVNGGEVLSGSVSTITPSIVLHEIVENTEKQESIAREDELSSFVSDTTSNG</sequence>
<dbReference type="InterPro" id="IPR052994">
    <property type="entry name" value="Tiny_macrocysts_regulators"/>
</dbReference>
<keyword evidence="5" id="KW-1185">Reference proteome</keyword>
<feature type="transmembrane region" description="Helical" evidence="2">
    <location>
        <begin position="158"/>
        <end position="180"/>
    </location>
</feature>
<dbReference type="EMBL" id="JARBJD010000225">
    <property type="protein sequence ID" value="KAK2946557.1"/>
    <property type="molecule type" value="Genomic_DNA"/>
</dbReference>
<protein>
    <recommendedName>
        <fullName evidence="3">TmcB/TmcC TPR repeats domain-containing protein</fullName>
    </recommendedName>
</protein>
<dbReference type="PANTHER" id="PTHR31600:SF2">
    <property type="entry name" value="GAMETE ENRICHED GENE 10 PROTEIN-RELATED"/>
    <property type="match status" value="1"/>
</dbReference>
<feature type="region of interest" description="Disordered" evidence="1">
    <location>
        <begin position="483"/>
        <end position="525"/>
    </location>
</feature>
<evidence type="ECO:0000256" key="1">
    <source>
        <dbReference type="SAM" id="MobiDB-lite"/>
    </source>
</evidence>
<feature type="compositionally biased region" description="Polar residues" evidence="1">
    <location>
        <begin position="902"/>
        <end position="911"/>
    </location>
</feature>
<feature type="transmembrane region" description="Helical" evidence="2">
    <location>
        <begin position="12"/>
        <end position="39"/>
    </location>
</feature>
<evidence type="ECO:0000256" key="2">
    <source>
        <dbReference type="SAM" id="Phobius"/>
    </source>
</evidence>
<feature type="transmembrane region" description="Helical" evidence="2">
    <location>
        <begin position="59"/>
        <end position="85"/>
    </location>
</feature>
<feature type="transmembrane region" description="Helical" evidence="2">
    <location>
        <begin position="742"/>
        <end position="775"/>
    </location>
</feature>
<name>A0ABQ9X6M5_9EUKA</name>
<feature type="transmembrane region" description="Helical" evidence="2">
    <location>
        <begin position="186"/>
        <end position="210"/>
    </location>
</feature>
<reference evidence="4 5" key="1">
    <citation type="journal article" date="2022" name="bioRxiv">
        <title>Genomics of Preaxostyla Flagellates Illuminates Evolutionary Transitions and the Path Towards Mitochondrial Loss.</title>
        <authorList>
            <person name="Novak L.V.F."/>
            <person name="Treitli S.C."/>
            <person name="Pyrih J."/>
            <person name="Halakuc P."/>
            <person name="Pipaliya S.V."/>
            <person name="Vacek V."/>
            <person name="Brzon O."/>
            <person name="Soukal P."/>
            <person name="Eme L."/>
            <person name="Dacks J.B."/>
            <person name="Karnkowska A."/>
            <person name="Elias M."/>
            <person name="Hampl V."/>
        </authorList>
    </citation>
    <scope>NUCLEOTIDE SEQUENCE [LARGE SCALE GENOMIC DNA]</scope>
    <source>
        <strain evidence="4">NAU3</strain>
        <tissue evidence="4">Gut</tissue>
    </source>
</reference>
<dbReference type="Pfam" id="PF25474">
    <property type="entry name" value="TPR_TmcB"/>
    <property type="match status" value="1"/>
</dbReference>
<feature type="transmembrane region" description="Helical" evidence="2">
    <location>
        <begin position="129"/>
        <end position="146"/>
    </location>
</feature>
<feature type="transmembrane region" description="Helical" evidence="2">
    <location>
        <begin position="546"/>
        <end position="570"/>
    </location>
</feature>
<feature type="region of interest" description="Disordered" evidence="1">
    <location>
        <begin position="892"/>
        <end position="911"/>
    </location>
</feature>
<keyword evidence="2" id="KW-0472">Membrane</keyword>
<accession>A0ABQ9X6M5</accession>
<evidence type="ECO:0000259" key="3">
    <source>
        <dbReference type="Pfam" id="PF25474"/>
    </source>
</evidence>
<proteinExistence type="predicted"/>
<keyword evidence="2" id="KW-1133">Transmembrane helix</keyword>
<comment type="caution">
    <text evidence="4">The sequence shown here is derived from an EMBL/GenBank/DDBJ whole genome shotgun (WGS) entry which is preliminary data.</text>
</comment>
<feature type="domain" description="TmcB/TmcC TPR repeats" evidence="3">
    <location>
        <begin position="386"/>
        <end position="484"/>
    </location>
</feature>
<organism evidence="4 5">
    <name type="scientific">Blattamonas nauphoetae</name>
    <dbReference type="NCBI Taxonomy" id="2049346"/>
    <lineage>
        <taxon>Eukaryota</taxon>
        <taxon>Metamonada</taxon>
        <taxon>Preaxostyla</taxon>
        <taxon>Oxymonadida</taxon>
        <taxon>Blattamonas</taxon>
    </lineage>
</organism>